<protein>
    <submittedName>
        <fullName evidence="1">Uncharacterized protein</fullName>
    </submittedName>
</protein>
<name>A0A0F9CFC3_9ZZZZ</name>
<sequence>MDDGGDFAIVDVNGHIIGQAHLIVALGVTMPAKANATLWAAAPELLKALQTVLTARLIEEQGGPRGGHMTMDDALDWARAAIKAAK</sequence>
<organism evidence="1">
    <name type="scientific">marine sediment metagenome</name>
    <dbReference type="NCBI Taxonomy" id="412755"/>
    <lineage>
        <taxon>unclassified sequences</taxon>
        <taxon>metagenomes</taxon>
        <taxon>ecological metagenomes</taxon>
    </lineage>
</organism>
<dbReference type="EMBL" id="LAZR01036315">
    <property type="protein sequence ID" value="KKL25167.1"/>
    <property type="molecule type" value="Genomic_DNA"/>
</dbReference>
<comment type="caution">
    <text evidence="1">The sequence shown here is derived from an EMBL/GenBank/DDBJ whole genome shotgun (WGS) entry which is preliminary data.</text>
</comment>
<evidence type="ECO:0000313" key="1">
    <source>
        <dbReference type="EMBL" id="KKL25167.1"/>
    </source>
</evidence>
<accession>A0A0F9CFC3</accession>
<dbReference type="AlphaFoldDB" id="A0A0F9CFC3"/>
<gene>
    <name evidence="1" type="ORF">LCGC14_2408040</name>
</gene>
<reference evidence="1" key="1">
    <citation type="journal article" date="2015" name="Nature">
        <title>Complex archaea that bridge the gap between prokaryotes and eukaryotes.</title>
        <authorList>
            <person name="Spang A."/>
            <person name="Saw J.H."/>
            <person name="Jorgensen S.L."/>
            <person name="Zaremba-Niedzwiedzka K."/>
            <person name="Martijn J."/>
            <person name="Lind A.E."/>
            <person name="van Eijk R."/>
            <person name="Schleper C."/>
            <person name="Guy L."/>
            <person name="Ettema T.J."/>
        </authorList>
    </citation>
    <scope>NUCLEOTIDE SEQUENCE</scope>
</reference>
<proteinExistence type="predicted"/>